<dbReference type="EMBL" id="JAACXV010013049">
    <property type="protein sequence ID" value="KAF7274156.1"/>
    <property type="molecule type" value="Genomic_DNA"/>
</dbReference>
<dbReference type="Proteomes" id="UP000625711">
    <property type="component" value="Unassembled WGS sequence"/>
</dbReference>
<feature type="non-terminal residue" evidence="1">
    <location>
        <position position="1"/>
    </location>
</feature>
<proteinExistence type="predicted"/>
<keyword evidence="2" id="KW-1185">Reference proteome</keyword>
<sequence length="43" mass="4687">ATTRPAREAGLDHGGYVIDDTFLSLSERRSNVVGKRLATKNDV</sequence>
<evidence type="ECO:0000313" key="1">
    <source>
        <dbReference type="EMBL" id="KAF7274156.1"/>
    </source>
</evidence>
<evidence type="ECO:0000313" key="2">
    <source>
        <dbReference type="Proteomes" id="UP000625711"/>
    </source>
</evidence>
<dbReference type="AlphaFoldDB" id="A0A834MA75"/>
<reference evidence="1" key="1">
    <citation type="submission" date="2020-08" db="EMBL/GenBank/DDBJ databases">
        <title>Genome sequencing and assembly of the red palm weevil Rhynchophorus ferrugineus.</title>
        <authorList>
            <person name="Dias G.B."/>
            <person name="Bergman C.M."/>
            <person name="Manee M."/>
        </authorList>
    </citation>
    <scope>NUCLEOTIDE SEQUENCE</scope>
    <source>
        <strain evidence="1">AA-2017</strain>
        <tissue evidence="1">Whole larva</tissue>
    </source>
</reference>
<organism evidence="1 2">
    <name type="scientific">Rhynchophorus ferrugineus</name>
    <name type="common">Red palm weevil</name>
    <name type="synonym">Curculio ferrugineus</name>
    <dbReference type="NCBI Taxonomy" id="354439"/>
    <lineage>
        <taxon>Eukaryota</taxon>
        <taxon>Metazoa</taxon>
        <taxon>Ecdysozoa</taxon>
        <taxon>Arthropoda</taxon>
        <taxon>Hexapoda</taxon>
        <taxon>Insecta</taxon>
        <taxon>Pterygota</taxon>
        <taxon>Neoptera</taxon>
        <taxon>Endopterygota</taxon>
        <taxon>Coleoptera</taxon>
        <taxon>Polyphaga</taxon>
        <taxon>Cucujiformia</taxon>
        <taxon>Curculionidae</taxon>
        <taxon>Dryophthorinae</taxon>
        <taxon>Rhynchophorus</taxon>
    </lineage>
</organism>
<name>A0A834MA75_RHYFE</name>
<protein>
    <submittedName>
        <fullName evidence="1">Uncharacterized protein</fullName>
    </submittedName>
</protein>
<accession>A0A834MA75</accession>
<comment type="caution">
    <text evidence="1">The sequence shown here is derived from an EMBL/GenBank/DDBJ whole genome shotgun (WGS) entry which is preliminary data.</text>
</comment>
<gene>
    <name evidence="1" type="ORF">GWI33_013162</name>
</gene>